<comment type="similarity">
    <text evidence="1">Belongs to the mimivirus BTB/WD family.</text>
</comment>
<dbReference type="Pfam" id="PF00651">
    <property type="entry name" value="BTB"/>
    <property type="match status" value="1"/>
</dbReference>
<dbReference type="PANTHER" id="PTHR44129">
    <property type="entry name" value="WD REPEAT-CONTAINING PROTEIN POP1"/>
    <property type="match status" value="1"/>
</dbReference>
<dbReference type="InterPro" id="IPR001680">
    <property type="entry name" value="WD40_rpt"/>
</dbReference>
<dbReference type="InterPro" id="IPR050349">
    <property type="entry name" value="WD_LIS1/nudF_dynein_reg"/>
</dbReference>
<proteinExistence type="inferred from homology"/>
<dbReference type="SMART" id="SM00320">
    <property type="entry name" value="WD40"/>
    <property type="match status" value="4"/>
</dbReference>
<feature type="domain" description="BTB" evidence="4">
    <location>
        <begin position="45"/>
        <end position="115"/>
    </location>
</feature>
<reference evidence="5 6" key="1">
    <citation type="journal article" date="2014" name="Virol. J.">
        <title>Samba virus: a novel mimivirus from a giant rain forest, the Brazilian Amazon.</title>
        <authorList>
            <person name="Campos R.K."/>
            <person name="Boratto P.V."/>
            <person name="Assis F.L."/>
            <person name="Aguiar E.R."/>
            <person name="Silva L.C."/>
            <person name="Albarnaz J.D."/>
            <person name="Dornas F.P."/>
            <person name="Trindade G.S."/>
            <person name="Ferreira P.P."/>
            <person name="Marques J.T."/>
            <person name="Robert C."/>
            <person name="Raoult D."/>
            <person name="Kroon E.G."/>
            <person name="La Scola B."/>
            <person name="Abrahao J.S."/>
        </authorList>
    </citation>
    <scope>NUCLEOTIDE SEQUENCE [LARGE SCALE GENOMIC DNA]</scope>
</reference>
<sequence>MNQLSLKLSMSIIKIIIMATKKIQLDNFIESQNKLYSFTKEKLFTDVTIVLDDGNCQTTLDLHKAVLASKCTYFYNLFTKFSESKQSVIKINVANSYVTANIIASFYSQNTDTRNYPHWKYYLLEIMCLDFLGLEYDLEYFSKIQVPVEGFELLLDVVDIIGYTSDTIPIIARNLPHDYDFTKFPMELIEQLIKYVYSFDIILVNSNGIIDFFNIHGDKIKSISTFFTNNDIKYYTSHKINDELIVVFADNIVNVWNIKNSVVEASLEYPVNVKTRFEHFCYLPSNNHLISTSSYNIYVWDLSTNKLIKTVKKHKNTITGIHVSPVNDSQFVTIGRDDRICIWNAKTYNIVRCMISPVDCICYSSSGRELVIVNKHYIKVFNVSDGTFLFKMKINLNKSPNNIINSSYGKYIINYDAYIKIFYYPPNHLNDCTDIYCPSNYTQGIYTPDKKYLIMNRSDEDYYDVYDNSVAKDNKYVCNSFRIGKHVSRVFMFKDSSIGLFIVKNSLTSLYENLTSLMQLQTQE</sequence>
<evidence type="ECO:0000256" key="1">
    <source>
        <dbReference type="ARBA" id="ARBA00006497"/>
    </source>
</evidence>
<evidence type="ECO:0000259" key="4">
    <source>
        <dbReference type="PROSITE" id="PS50097"/>
    </source>
</evidence>
<dbReference type="SUPFAM" id="SSF54695">
    <property type="entry name" value="POZ domain"/>
    <property type="match status" value="1"/>
</dbReference>
<dbReference type="InterPro" id="IPR036322">
    <property type="entry name" value="WD40_repeat_dom_sf"/>
</dbReference>
<name>A0A140E171_MIMIV</name>
<dbReference type="PROSITE" id="PS50097">
    <property type="entry name" value="BTB"/>
    <property type="match status" value="1"/>
</dbReference>
<accession>A0A140E171</accession>
<dbReference type="CDD" id="cd18186">
    <property type="entry name" value="BTB_POZ_ZBTB_KLHL-like"/>
    <property type="match status" value="1"/>
</dbReference>
<dbReference type="PROSITE" id="PS50082">
    <property type="entry name" value="WD_REPEATS_2"/>
    <property type="match status" value="1"/>
</dbReference>
<dbReference type="EMBL" id="KF959826">
    <property type="protein sequence ID" value="AMK62046.1"/>
    <property type="molecule type" value="Genomic_DNA"/>
</dbReference>
<dbReference type="InterPro" id="IPR011333">
    <property type="entry name" value="SKP1/BTB/POZ_sf"/>
</dbReference>
<evidence type="ECO:0000256" key="2">
    <source>
        <dbReference type="ARBA" id="ARBA00022574"/>
    </source>
</evidence>
<dbReference type="InterPro" id="IPR000210">
    <property type="entry name" value="BTB/POZ_dom"/>
</dbReference>
<dbReference type="Gene3D" id="3.30.710.10">
    <property type="entry name" value="Potassium Channel Kv1.1, Chain A"/>
    <property type="match status" value="1"/>
</dbReference>
<keyword evidence="3" id="KW-0677">Repeat</keyword>
<evidence type="ECO:0000313" key="6">
    <source>
        <dbReference type="Proteomes" id="UP000240935"/>
    </source>
</evidence>
<organism evidence="5 6">
    <name type="scientific">Samba virus</name>
    <dbReference type="NCBI Taxonomy" id="1461100"/>
    <lineage>
        <taxon>Viruses</taxon>
        <taxon>Varidnaviria</taxon>
        <taxon>Bamfordvirae</taxon>
        <taxon>Nucleocytoviricota</taxon>
        <taxon>Megaviricetes</taxon>
        <taxon>Imitervirales</taxon>
        <taxon>Mimiviridae</taxon>
        <taxon>Megamimivirinae</taxon>
        <taxon>Mimivirus</taxon>
        <taxon>Mimivirus bradfordmassiliense</taxon>
    </lineage>
</organism>
<dbReference type="SUPFAM" id="SSF50978">
    <property type="entry name" value="WD40 repeat-like"/>
    <property type="match status" value="1"/>
</dbReference>
<protein>
    <submittedName>
        <fullName evidence="5">BTB/POZ domain and WD-repeat protein</fullName>
    </submittedName>
</protein>
<dbReference type="Proteomes" id="UP000240935">
    <property type="component" value="Segment"/>
</dbReference>
<evidence type="ECO:0000313" key="5">
    <source>
        <dbReference type="EMBL" id="AMK62046.1"/>
    </source>
</evidence>
<keyword evidence="2" id="KW-0853">WD repeat</keyword>
<dbReference type="Gene3D" id="2.130.10.10">
    <property type="entry name" value="YVTN repeat-like/Quinoprotein amine dehydrogenase"/>
    <property type="match status" value="1"/>
</dbReference>
<evidence type="ECO:0000256" key="3">
    <source>
        <dbReference type="ARBA" id="ARBA00022737"/>
    </source>
</evidence>
<dbReference type="InterPro" id="IPR015943">
    <property type="entry name" value="WD40/YVTN_repeat-like_dom_sf"/>
</dbReference>